<evidence type="ECO:0000313" key="1">
    <source>
        <dbReference type="EMBL" id="CAH1390579.1"/>
    </source>
</evidence>
<reference evidence="1" key="1">
    <citation type="submission" date="2022-01" db="EMBL/GenBank/DDBJ databases">
        <authorList>
            <person name="King R."/>
        </authorList>
    </citation>
    <scope>NUCLEOTIDE SEQUENCE</scope>
</reference>
<proteinExistence type="predicted"/>
<evidence type="ECO:0000313" key="2">
    <source>
        <dbReference type="Proteomes" id="UP001152798"/>
    </source>
</evidence>
<organism evidence="1 2">
    <name type="scientific">Nezara viridula</name>
    <name type="common">Southern green stink bug</name>
    <name type="synonym">Cimex viridulus</name>
    <dbReference type="NCBI Taxonomy" id="85310"/>
    <lineage>
        <taxon>Eukaryota</taxon>
        <taxon>Metazoa</taxon>
        <taxon>Ecdysozoa</taxon>
        <taxon>Arthropoda</taxon>
        <taxon>Hexapoda</taxon>
        <taxon>Insecta</taxon>
        <taxon>Pterygota</taxon>
        <taxon>Neoptera</taxon>
        <taxon>Paraneoptera</taxon>
        <taxon>Hemiptera</taxon>
        <taxon>Heteroptera</taxon>
        <taxon>Panheteroptera</taxon>
        <taxon>Pentatomomorpha</taxon>
        <taxon>Pentatomoidea</taxon>
        <taxon>Pentatomidae</taxon>
        <taxon>Pentatominae</taxon>
        <taxon>Nezara</taxon>
    </lineage>
</organism>
<dbReference type="EMBL" id="OV725077">
    <property type="protein sequence ID" value="CAH1390579.1"/>
    <property type="molecule type" value="Genomic_DNA"/>
</dbReference>
<dbReference type="Proteomes" id="UP001152798">
    <property type="component" value="Chromosome 1"/>
</dbReference>
<protein>
    <submittedName>
        <fullName evidence="1">Uncharacterized protein</fullName>
    </submittedName>
</protein>
<name>A0A9P0DYT8_NEZVI</name>
<keyword evidence="2" id="KW-1185">Reference proteome</keyword>
<dbReference type="AlphaFoldDB" id="A0A9P0DYT8"/>
<accession>A0A9P0DYT8</accession>
<gene>
    <name evidence="1" type="ORF">NEZAVI_LOCUS1765</name>
</gene>
<sequence length="66" mass="7577">MYGPRVQSVRHACSPVRVASRILRTLAVESLRMMDGRKLPYTPRKLSKIRIEPKDQGNLTMAGWPR</sequence>